<organism evidence="4 5">
    <name type="scientific">Aedes albopictus</name>
    <name type="common">Asian tiger mosquito</name>
    <name type="synonym">Stegomyia albopicta</name>
    <dbReference type="NCBI Taxonomy" id="7160"/>
    <lineage>
        <taxon>Eukaryota</taxon>
        <taxon>Metazoa</taxon>
        <taxon>Ecdysozoa</taxon>
        <taxon>Arthropoda</taxon>
        <taxon>Hexapoda</taxon>
        <taxon>Insecta</taxon>
        <taxon>Pterygota</taxon>
        <taxon>Neoptera</taxon>
        <taxon>Endopterygota</taxon>
        <taxon>Diptera</taxon>
        <taxon>Nematocera</taxon>
        <taxon>Culicoidea</taxon>
        <taxon>Culicidae</taxon>
        <taxon>Culicinae</taxon>
        <taxon>Aedini</taxon>
        <taxon>Aedes</taxon>
        <taxon>Stegomyia</taxon>
    </lineage>
</organism>
<sequence length="414" mass="48460">MYHQRFVLTTLMRLPLFQGNLADDEDFRRDLTDLRNMAIDKNVVLLLLRHEVVELILRITETSADNQLVVILLGMVQNMCCVEETHRFLYDNETLLLRLCGFLNSNDPLVLEQMMKIITTILEQSNDEYFWFQMICEIHGIAERLAYILRISTSRDLLESTMEAVHAMAERFTETEVDYFELDEFYELFGKTCLIEGLMEGFKQLYPETTFVDHNLLVKEDLKIINKFLDIHENFIINAEDVYEDQIENVLECFYRVLVPISAEACLIPLYNAHARIIVRINELCSDDNVRQFHAGMYQAMLKIFTVLSYNLNDYFEQDQRPHEAMDLDEDDHDDYCPVENQKTLQFVLGYLYHVAQPIPSRTLANVMKLCSPFNEEILRRLCAALQYTMDGDPLLGKTCNLLMESAWTAWNAE</sequence>
<evidence type="ECO:0000256" key="3">
    <source>
        <dbReference type="ARBA" id="ARBA00038401"/>
    </source>
</evidence>
<reference evidence="5" key="1">
    <citation type="journal article" date="2015" name="Proc. Natl. Acad. Sci. U.S.A.">
        <title>Genome sequence of the Asian Tiger mosquito, Aedes albopictus, reveals insights into its biology, genetics, and evolution.</title>
        <authorList>
            <person name="Chen X.G."/>
            <person name="Jiang X."/>
            <person name="Gu J."/>
            <person name="Xu M."/>
            <person name="Wu Y."/>
            <person name="Deng Y."/>
            <person name="Zhang C."/>
            <person name="Bonizzoni M."/>
            <person name="Dermauw W."/>
            <person name="Vontas J."/>
            <person name="Armbruster P."/>
            <person name="Huang X."/>
            <person name="Yang Y."/>
            <person name="Zhang H."/>
            <person name="He W."/>
            <person name="Peng H."/>
            <person name="Liu Y."/>
            <person name="Wu K."/>
            <person name="Chen J."/>
            <person name="Lirakis M."/>
            <person name="Topalis P."/>
            <person name="Van Leeuwen T."/>
            <person name="Hall A.B."/>
            <person name="Jiang X."/>
            <person name="Thorpe C."/>
            <person name="Mueller R.L."/>
            <person name="Sun C."/>
            <person name="Waterhouse R.M."/>
            <person name="Yan G."/>
            <person name="Tu Z.J."/>
            <person name="Fang X."/>
            <person name="James A.A."/>
        </authorList>
    </citation>
    <scope>NUCLEOTIDE SEQUENCE [LARGE SCALE GENOMIC DNA]</scope>
    <source>
        <strain evidence="5">Foshan</strain>
    </source>
</reference>
<keyword evidence="5" id="KW-1185">Reference proteome</keyword>
<dbReference type="PANTHER" id="PTHR23424">
    <property type="entry name" value="SERUM AMYLOID A"/>
    <property type="match status" value="1"/>
</dbReference>
<comment type="similarity">
    <text evidence="3">Belongs to the SAAL1 family.</text>
</comment>
<dbReference type="GeneID" id="109622551"/>
<evidence type="ECO:0000256" key="2">
    <source>
        <dbReference type="ARBA" id="ARBA00023242"/>
    </source>
</evidence>
<evidence type="ECO:0000313" key="4">
    <source>
        <dbReference type="EnsemblMetazoa" id="AALFPA23_020360.P30047"/>
    </source>
</evidence>
<dbReference type="Gene3D" id="1.25.10.10">
    <property type="entry name" value="Leucine-rich Repeat Variant"/>
    <property type="match status" value="1"/>
</dbReference>
<name>A0ABM1ZP94_AEDAL</name>
<keyword evidence="2" id="KW-0539">Nucleus</keyword>
<dbReference type="SUPFAM" id="SSF48371">
    <property type="entry name" value="ARM repeat"/>
    <property type="match status" value="1"/>
</dbReference>
<protein>
    <submittedName>
        <fullName evidence="4">Uncharacterized protein</fullName>
    </submittedName>
</protein>
<comment type="subcellular location">
    <subcellularLocation>
        <location evidence="1">Nucleus</location>
    </subcellularLocation>
</comment>
<dbReference type="EnsemblMetazoa" id="AALFPA23_020360.R30047">
    <property type="protein sequence ID" value="AALFPA23_020360.P30047"/>
    <property type="gene ID" value="AALFPA23_020360"/>
</dbReference>
<dbReference type="InterPro" id="IPR011989">
    <property type="entry name" value="ARM-like"/>
</dbReference>
<dbReference type="InterPro" id="IPR052464">
    <property type="entry name" value="Synovial_Prolif_Regulator"/>
</dbReference>
<accession>A0ABM1ZP94</accession>
<dbReference type="InterPro" id="IPR016024">
    <property type="entry name" value="ARM-type_fold"/>
</dbReference>
<proteinExistence type="inferred from homology"/>
<dbReference type="RefSeq" id="XP_019932504.3">
    <property type="nucleotide sequence ID" value="XM_020076945.3"/>
</dbReference>
<evidence type="ECO:0000256" key="1">
    <source>
        <dbReference type="ARBA" id="ARBA00004123"/>
    </source>
</evidence>
<reference evidence="4" key="2">
    <citation type="submission" date="2025-05" db="UniProtKB">
        <authorList>
            <consortium name="EnsemblMetazoa"/>
        </authorList>
    </citation>
    <scope>IDENTIFICATION</scope>
    <source>
        <strain evidence="4">Foshan</strain>
    </source>
</reference>
<evidence type="ECO:0000313" key="5">
    <source>
        <dbReference type="Proteomes" id="UP000069940"/>
    </source>
</evidence>
<dbReference type="PANTHER" id="PTHR23424:SF23">
    <property type="entry name" value="PROTEIN SAAL1"/>
    <property type="match status" value="1"/>
</dbReference>
<dbReference type="Proteomes" id="UP000069940">
    <property type="component" value="Unassembled WGS sequence"/>
</dbReference>